<proteinExistence type="predicted"/>
<reference evidence="1" key="1">
    <citation type="submission" date="2016-07" db="EMBL/GenBank/DDBJ databases">
        <title>De novo transcriptome assembly of four accessions of the metal hyperaccumulator plant Noccaea caerulescens.</title>
        <authorList>
            <person name="Blande D."/>
            <person name="Halimaa P."/>
            <person name="Tervahauta A.I."/>
            <person name="Aarts M.G."/>
            <person name="Karenlampi S.O."/>
        </authorList>
    </citation>
    <scope>NUCLEOTIDE SEQUENCE</scope>
</reference>
<dbReference type="EMBL" id="GEVI01005657">
    <property type="protein sequence ID" value="JAU26663.1"/>
    <property type="molecule type" value="Transcribed_RNA"/>
</dbReference>
<accession>A0A1J3E5F8</accession>
<evidence type="ECO:0000313" key="1">
    <source>
        <dbReference type="EMBL" id="JAU26663.1"/>
    </source>
</evidence>
<organism evidence="1">
    <name type="scientific">Noccaea caerulescens</name>
    <name type="common">Alpine penny-cress</name>
    <name type="synonym">Thlaspi caerulescens</name>
    <dbReference type="NCBI Taxonomy" id="107243"/>
    <lineage>
        <taxon>Eukaryota</taxon>
        <taxon>Viridiplantae</taxon>
        <taxon>Streptophyta</taxon>
        <taxon>Embryophyta</taxon>
        <taxon>Tracheophyta</taxon>
        <taxon>Spermatophyta</taxon>
        <taxon>Magnoliopsida</taxon>
        <taxon>eudicotyledons</taxon>
        <taxon>Gunneridae</taxon>
        <taxon>Pentapetalae</taxon>
        <taxon>rosids</taxon>
        <taxon>malvids</taxon>
        <taxon>Brassicales</taxon>
        <taxon>Brassicaceae</taxon>
        <taxon>Coluteocarpeae</taxon>
        <taxon>Noccaea</taxon>
    </lineage>
</organism>
<gene>
    <name evidence="1" type="ORF">GA_TR19895_c3_g1_i1_g.66012</name>
</gene>
<dbReference type="AlphaFoldDB" id="A0A1J3E5F8"/>
<sequence>MEEELLNSNISLGRFSRATAKSPPRINIKTKAKNILHMYFRLCSPSPSGFKSLLNFESLELVDDAIDHGDSKFRLRPSRESVVLTGNITKDLQKRSIYGRGIVCHWTEYDSNLVIKTASDRGRGRSRSSVDDVW</sequence>
<protein>
    <submittedName>
        <fullName evidence="1">Uncharacterized protein</fullName>
    </submittedName>
</protein>
<name>A0A1J3E5F8_NOCCA</name>